<evidence type="ECO:0000256" key="3">
    <source>
        <dbReference type="ARBA" id="ARBA00023274"/>
    </source>
</evidence>
<evidence type="ECO:0000256" key="4">
    <source>
        <dbReference type="ARBA" id="ARBA00035274"/>
    </source>
</evidence>
<dbReference type="GO" id="GO:0003735">
    <property type="term" value="F:structural constituent of ribosome"/>
    <property type="evidence" value="ECO:0007669"/>
    <property type="project" value="InterPro"/>
</dbReference>
<protein>
    <recommendedName>
        <fullName evidence="4">Large ribosomal subunit protein bL34m</fullName>
    </recommendedName>
</protein>
<comment type="similarity">
    <text evidence="1">Belongs to the bacterial ribosomal protein bL34 family.</text>
</comment>
<dbReference type="NCBIfam" id="TIGR01030">
    <property type="entry name" value="rpmH_bact"/>
    <property type="match status" value="1"/>
</dbReference>
<organism evidence="5">
    <name type="scientific">Reclinomonas americana</name>
    <dbReference type="NCBI Taxonomy" id="48483"/>
    <lineage>
        <taxon>Eukaryota</taxon>
        <taxon>Discoba</taxon>
        <taxon>Jakobida</taxon>
        <taxon>Histionina</taxon>
        <taxon>Histionidae</taxon>
        <taxon>Reclinomonas</taxon>
    </lineage>
</organism>
<accession>O21276</accession>
<dbReference type="EMBL" id="AF007261">
    <property type="protein sequence ID" value="AAD11903.1"/>
    <property type="molecule type" value="Genomic_DNA"/>
</dbReference>
<evidence type="ECO:0000256" key="2">
    <source>
        <dbReference type="ARBA" id="ARBA00022980"/>
    </source>
</evidence>
<dbReference type="FunFam" id="1.10.287.3980:FF:000001">
    <property type="entry name" value="Mitochondrial ribosomal protein L34"/>
    <property type="match status" value="1"/>
</dbReference>
<sequence>MKRTFQPSTLVKKRKHGFLNRNKTKNGKALLKRRFLKGRKVI</sequence>
<dbReference type="AlphaFoldDB" id="O21276"/>
<dbReference type="PANTHER" id="PTHR14503">
    <property type="entry name" value="MITOCHONDRIAL RIBOSOMAL PROTEIN 34 FAMILY MEMBER"/>
    <property type="match status" value="1"/>
</dbReference>
<evidence type="ECO:0000256" key="1">
    <source>
        <dbReference type="ARBA" id="ARBA00010111"/>
    </source>
</evidence>
<geneLocation type="mitochondrion" evidence="5"/>
<dbReference type="InterPro" id="IPR020939">
    <property type="entry name" value="Ribosomal_bL34_CS"/>
</dbReference>
<dbReference type="Gene3D" id="1.10.287.3980">
    <property type="match status" value="1"/>
</dbReference>
<dbReference type="InterPro" id="IPR000271">
    <property type="entry name" value="Ribosomal_bL34"/>
</dbReference>
<keyword evidence="2 5" id="KW-0689">Ribosomal protein</keyword>
<reference evidence="5" key="1">
    <citation type="journal article" date="1997" name="Nature">
        <title>An ancestral mitochondrial DNA resembling a eubacterial genome in miniature.</title>
        <authorList>
            <person name="Lang B.F."/>
            <person name="Burger G."/>
            <person name="O'Kelly C.J."/>
            <person name="Cedergren R."/>
            <person name="Golding G.B."/>
            <person name="Lemieux C."/>
            <person name="Sankoff D."/>
            <person name="Turmel M."/>
            <person name="Gray M.W."/>
        </authorList>
    </citation>
    <scope>NUCLEOTIDE SEQUENCE</scope>
    <source>
        <strain evidence="5">ATCC50394</strain>
    </source>
</reference>
<dbReference type="Pfam" id="PF00468">
    <property type="entry name" value="Ribosomal_L34"/>
    <property type="match status" value="1"/>
</dbReference>
<name>O21276_RECAM</name>
<dbReference type="PROSITE" id="PS00784">
    <property type="entry name" value="RIBOSOMAL_L34"/>
    <property type="match status" value="1"/>
</dbReference>
<keyword evidence="5" id="KW-0496">Mitochondrion</keyword>
<dbReference type="GO" id="GO:0006412">
    <property type="term" value="P:translation"/>
    <property type="evidence" value="ECO:0007669"/>
    <property type="project" value="InterPro"/>
</dbReference>
<proteinExistence type="inferred from homology"/>
<gene>
    <name evidence="5" type="primary">rpl34</name>
</gene>
<dbReference type="PIR" id="S78170">
    <property type="entry name" value="S78170"/>
</dbReference>
<dbReference type="RefSeq" id="NP_044788.1">
    <property type="nucleotide sequence ID" value="NC_001823.1"/>
</dbReference>
<dbReference type="PANTHER" id="PTHR14503:SF4">
    <property type="entry name" value="LARGE RIBOSOMAL SUBUNIT PROTEIN BL34M"/>
    <property type="match status" value="1"/>
</dbReference>
<evidence type="ECO:0000313" key="5">
    <source>
        <dbReference type="EMBL" id="AAD11903.1"/>
    </source>
</evidence>
<keyword evidence="3" id="KW-0687">Ribonucleoprotein</keyword>
<dbReference type="GeneID" id="801094"/>
<dbReference type="GO" id="GO:0005762">
    <property type="term" value="C:mitochondrial large ribosomal subunit"/>
    <property type="evidence" value="ECO:0007669"/>
    <property type="project" value="TreeGrafter"/>
</dbReference>